<evidence type="ECO:0000313" key="3">
    <source>
        <dbReference type="EMBL" id="KIY52613.1"/>
    </source>
</evidence>
<dbReference type="SUPFAM" id="SSF53300">
    <property type="entry name" value="vWA-like"/>
    <property type="match status" value="1"/>
</dbReference>
<dbReference type="Gene3D" id="3.40.50.410">
    <property type="entry name" value="von Willebrand factor, type A domain"/>
    <property type="match status" value="1"/>
</dbReference>
<feature type="compositionally biased region" description="Polar residues" evidence="1">
    <location>
        <begin position="75"/>
        <end position="121"/>
    </location>
</feature>
<evidence type="ECO:0000259" key="2">
    <source>
        <dbReference type="PROSITE" id="PS50234"/>
    </source>
</evidence>
<dbReference type="EMBL" id="KN881636">
    <property type="protein sequence ID" value="KIY52613.1"/>
    <property type="molecule type" value="Genomic_DNA"/>
</dbReference>
<feature type="domain" description="VWFA" evidence="2">
    <location>
        <begin position="158"/>
        <end position="355"/>
    </location>
</feature>
<gene>
    <name evidence="3" type="ORF">FISHEDRAFT_69682</name>
</gene>
<proteinExistence type="predicted"/>
<dbReference type="PROSITE" id="PS50234">
    <property type="entry name" value="VWFA"/>
    <property type="match status" value="1"/>
</dbReference>
<feature type="region of interest" description="Disordered" evidence="1">
    <location>
        <begin position="75"/>
        <end position="123"/>
    </location>
</feature>
<feature type="region of interest" description="Disordered" evidence="1">
    <location>
        <begin position="1"/>
        <end position="62"/>
    </location>
</feature>
<dbReference type="PANTHER" id="PTHR34706">
    <property type="entry name" value="SLR1338 PROTEIN"/>
    <property type="match status" value="1"/>
</dbReference>
<dbReference type="InterPro" id="IPR002035">
    <property type="entry name" value="VWF_A"/>
</dbReference>
<dbReference type="PANTHER" id="PTHR34706:SF1">
    <property type="entry name" value="VWFA DOMAIN-CONTAINING PROTEIN"/>
    <property type="match status" value="1"/>
</dbReference>
<sequence length="397" mass="43408">MANTSPSASQARIGGPSAEQQKPILSSPLASLSFFGSSKGEGSDSNVQMLTPTPGMTKTSSRTRLVAVVSEDVTYQATPSGSVPQTPSQEGPAITRTNPSLTPSQPANDSNKASQSATTPSKHAENEIIKQVNAAMLQNPFENGMTQAEAHQLLSQYDTVVIVDDSASMALPGRWEETKVALGHLVDEVGKIDTDGVDIHFLNAQVREPRLGKYIDVRENVKCRAEVNQLFERIGPEGLTPIGRKLDELITTYIEKVGQKPSPLLTKPVNFLIITDGLPTGLLDPVTVIQEATKKFDELKWPKSQVGIQFVQIGNDKGARDYLRRLDSSNYRTFSDRVKDAFRISRPHIKFSRDIVDTTPFKVEGEEITSERLYKILLGAIVRKVDGKNGGKIVIRN</sequence>
<dbReference type="AlphaFoldDB" id="A0A0D7APB2"/>
<feature type="compositionally biased region" description="Polar residues" evidence="1">
    <location>
        <begin position="43"/>
        <end position="62"/>
    </location>
</feature>
<feature type="compositionally biased region" description="Polar residues" evidence="1">
    <location>
        <begin position="18"/>
        <end position="36"/>
    </location>
</feature>
<dbReference type="SMART" id="SM00327">
    <property type="entry name" value="VWA"/>
    <property type="match status" value="1"/>
</dbReference>
<name>A0A0D7APB2_9AGAR</name>
<feature type="compositionally biased region" description="Polar residues" evidence="1">
    <location>
        <begin position="1"/>
        <end position="10"/>
    </location>
</feature>
<evidence type="ECO:0000313" key="4">
    <source>
        <dbReference type="Proteomes" id="UP000054144"/>
    </source>
</evidence>
<accession>A0A0D7APB2</accession>
<reference evidence="3 4" key="1">
    <citation type="journal article" date="2015" name="Fungal Genet. Biol.">
        <title>Evolution of novel wood decay mechanisms in Agaricales revealed by the genome sequences of Fistulina hepatica and Cylindrobasidium torrendii.</title>
        <authorList>
            <person name="Floudas D."/>
            <person name="Held B.W."/>
            <person name="Riley R."/>
            <person name="Nagy L.G."/>
            <person name="Koehler G."/>
            <person name="Ransdell A.S."/>
            <person name="Younus H."/>
            <person name="Chow J."/>
            <person name="Chiniquy J."/>
            <person name="Lipzen A."/>
            <person name="Tritt A."/>
            <person name="Sun H."/>
            <person name="Haridas S."/>
            <person name="LaButti K."/>
            <person name="Ohm R.A."/>
            <person name="Kues U."/>
            <person name="Blanchette R.A."/>
            <person name="Grigoriev I.V."/>
            <person name="Minto R.E."/>
            <person name="Hibbett D.S."/>
        </authorList>
    </citation>
    <scope>NUCLEOTIDE SEQUENCE [LARGE SCALE GENOMIC DNA]</scope>
    <source>
        <strain evidence="3 4">ATCC 64428</strain>
    </source>
</reference>
<evidence type="ECO:0000256" key="1">
    <source>
        <dbReference type="SAM" id="MobiDB-lite"/>
    </source>
</evidence>
<protein>
    <recommendedName>
        <fullName evidence="2">VWFA domain-containing protein</fullName>
    </recommendedName>
</protein>
<dbReference type="Proteomes" id="UP000054144">
    <property type="component" value="Unassembled WGS sequence"/>
</dbReference>
<dbReference type="InterPro" id="IPR036465">
    <property type="entry name" value="vWFA_dom_sf"/>
</dbReference>
<dbReference type="OrthoDB" id="2142040at2759"/>
<organism evidence="3 4">
    <name type="scientific">Fistulina hepatica ATCC 64428</name>
    <dbReference type="NCBI Taxonomy" id="1128425"/>
    <lineage>
        <taxon>Eukaryota</taxon>
        <taxon>Fungi</taxon>
        <taxon>Dikarya</taxon>
        <taxon>Basidiomycota</taxon>
        <taxon>Agaricomycotina</taxon>
        <taxon>Agaricomycetes</taxon>
        <taxon>Agaricomycetidae</taxon>
        <taxon>Agaricales</taxon>
        <taxon>Fistulinaceae</taxon>
        <taxon>Fistulina</taxon>
    </lineage>
</organism>
<keyword evidence="4" id="KW-1185">Reference proteome</keyword>